<protein>
    <submittedName>
        <fullName evidence="5">TPR repeat-containing protein</fullName>
    </submittedName>
</protein>
<proteinExistence type="predicted"/>
<reference evidence="5" key="1">
    <citation type="submission" date="2009-01" db="EMBL/GenBank/DDBJ databases">
        <title>Complete sequence of chromosome Cyanothece sp. PCC 7425.</title>
        <authorList>
            <consortium name="US DOE Joint Genome Institute"/>
            <person name="Lucas S."/>
            <person name="Copeland A."/>
            <person name="Lapidus A."/>
            <person name="Glavina del Rio T."/>
            <person name="Dalin E."/>
            <person name="Tice H."/>
            <person name="Bruce D."/>
            <person name="Goodwin L."/>
            <person name="Pitluck S."/>
            <person name="Sims D."/>
            <person name="Meineke L."/>
            <person name="Brettin T."/>
            <person name="Detter J.C."/>
            <person name="Han C."/>
            <person name="Larimer F."/>
            <person name="Land M."/>
            <person name="Hauser L."/>
            <person name="Kyrpides N."/>
            <person name="Ovchinnikova G."/>
            <person name="Liberton M."/>
            <person name="Stoeckel J."/>
            <person name="Banerjee A."/>
            <person name="Singh A."/>
            <person name="Page L."/>
            <person name="Sato H."/>
            <person name="Zhao L."/>
            <person name="Sherman L."/>
            <person name="Pakrasi H."/>
            <person name="Richardson P."/>
        </authorList>
    </citation>
    <scope>NUCLEOTIDE SEQUENCE</scope>
    <source>
        <strain evidence="5">PCC 7425</strain>
    </source>
</reference>
<dbReference type="PANTHER" id="PTHR45954">
    <property type="entry name" value="LD33695P"/>
    <property type="match status" value="1"/>
</dbReference>
<dbReference type="AlphaFoldDB" id="B8HW56"/>
<sequence length="628" mass="70096">MTPDASAPNYQQFIDEIVQATLKGKIRSQEQVLQMLSQTVKVGTGEIFERALSDRLLTTEQQTQTLQDELKLAKATRSLRALQTIQAQWQRLQEQQQGAQIFTTALQSLSQADPGDRLTAFLRLLDPNHPQSLTLSQLKQLAKTLEQQSPPQSEPADLPAEWRAMGRGIKAGLQDWQNLEGSVVSWMYEQGRGQLGFTGVPGQQGPWALWSKQVGSEFPRSLFHTLALGQSLEAWLRTQNQVTLADWVELAVLLTYLQRAFVEWCDRQVYNAQLGAKLSIAGFLVFALLWSELAQGWQAQSSLAESQRQLFTQGCFGLSLQILRTFSQREYFPLYGGIFASFSGQYLRDTLNYLDQPLRQAEGTQAKARILTLLGYSSRAQGQYDRALRFHQHALELAQQFGDRPCEIANFNHLSRLYLAQQNYAAAIDHGQRALMLSRQTGDRVGEANGLANLGFSEVLAAKAEDVNESDTYERAIELLQRGQQLCEQLGDRQSLSLCLSSLGIAQLMLNQAEAAVTALTAGWQAAQFSGDLYLQGLNLAYLAQAQTQLQHWQAAIASGMVGMYLLEQIGADLWRQTAALLTVIWGQLGPIAFTELLQKERATILSLIGVDGYDYLLPLLQTYRESL</sequence>
<keyword evidence="4" id="KW-0802">TPR repeat</keyword>
<dbReference type="Gene3D" id="1.25.40.10">
    <property type="entry name" value="Tetratricopeptide repeat domain"/>
    <property type="match status" value="2"/>
</dbReference>
<dbReference type="InterPro" id="IPR011990">
    <property type="entry name" value="TPR-like_helical_dom_sf"/>
</dbReference>
<evidence type="ECO:0000256" key="2">
    <source>
        <dbReference type="ARBA" id="ARBA00022490"/>
    </source>
</evidence>
<organism evidence="5">
    <name type="scientific">Cyanothece sp. (strain PCC 7425 / ATCC 29141)</name>
    <dbReference type="NCBI Taxonomy" id="395961"/>
    <lineage>
        <taxon>Bacteria</taxon>
        <taxon>Bacillati</taxon>
        <taxon>Cyanobacteriota</taxon>
        <taxon>Cyanophyceae</taxon>
        <taxon>Gomontiellales</taxon>
        <taxon>Cyanothecaceae</taxon>
        <taxon>Cyanothece</taxon>
    </lineage>
</organism>
<dbReference type="EMBL" id="CP001344">
    <property type="protein sequence ID" value="ACL44635.1"/>
    <property type="molecule type" value="Genomic_DNA"/>
</dbReference>
<evidence type="ECO:0000256" key="1">
    <source>
        <dbReference type="ARBA" id="ARBA00004496"/>
    </source>
</evidence>
<feature type="repeat" description="TPR" evidence="4">
    <location>
        <begin position="368"/>
        <end position="401"/>
    </location>
</feature>
<dbReference type="GO" id="GO:0005092">
    <property type="term" value="F:GDP-dissociation inhibitor activity"/>
    <property type="evidence" value="ECO:0007669"/>
    <property type="project" value="TreeGrafter"/>
</dbReference>
<dbReference type="SUPFAM" id="SSF48452">
    <property type="entry name" value="TPR-like"/>
    <property type="match status" value="1"/>
</dbReference>
<dbReference type="OrthoDB" id="428332at2"/>
<dbReference type="PROSITE" id="PS50005">
    <property type="entry name" value="TPR"/>
    <property type="match status" value="1"/>
</dbReference>
<evidence type="ECO:0000256" key="4">
    <source>
        <dbReference type="PROSITE-ProRule" id="PRU00339"/>
    </source>
</evidence>
<dbReference type="HOGENOM" id="CLU_434575_0_0_3"/>
<accession>B8HW56</accession>
<dbReference type="eggNOG" id="COG0457">
    <property type="taxonomic scope" value="Bacteria"/>
</dbReference>
<dbReference type="KEGG" id="cyn:Cyan7425_2275"/>
<dbReference type="SMART" id="SM00028">
    <property type="entry name" value="TPR"/>
    <property type="match status" value="2"/>
</dbReference>
<dbReference type="PANTHER" id="PTHR45954:SF1">
    <property type="entry name" value="LD33695P"/>
    <property type="match status" value="1"/>
</dbReference>
<dbReference type="GO" id="GO:0005938">
    <property type="term" value="C:cell cortex"/>
    <property type="evidence" value="ECO:0007669"/>
    <property type="project" value="TreeGrafter"/>
</dbReference>
<evidence type="ECO:0000313" key="5">
    <source>
        <dbReference type="EMBL" id="ACL44635.1"/>
    </source>
</evidence>
<keyword evidence="2" id="KW-0963">Cytoplasm</keyword>
<comment type="subcellular location">
    <subcellularLocation>
        <location evidence="1">Cytoplasm</location>
    </subcellularLocation>
</comment>
<keyword evidence="3" id="KW-0677">Repeat</keyword>
<dbReference type="InterPro" id="IPR052386">
    <property type="entry name" value="GPSM"/>
</dbReference>
<dbReference type="InterPro" id="IPR019734">
    <property type="entry name" value="TPR_rpt"/>
</dbReference>
<dbReference type="STRING" id="395961.Cyan7425_2275"/>
<gene>
    <name evidence="5" type="ordered locus">Cyan7425_2275</name>
</gene>
<name>B8HW56_CYAP4</name>
<evidence type="ECO:0000256" key="3">
    <source>
        <dbReference type="ARBA" id="ARBA00022737"/>
    </source>
</evidence>
<dbReference type="Pfam" id="PF13424">
    <property type="entry name" value="TPR_12"/>
    <property type="match status" value="1"/>
</dbReference>
<dbReference type="GO" id="GO:0001965">
    <property type="term" value="F:G-protein alpha-subunit binding"/>
    <property type="evidence" value="ECO:0007669"/>
    <property type="project" value="TreeGrafter"/>
</dbReference>